<accession>A0ABV6PYK2</accession>
<organism evidence="1 2">
    <name type="scientific">Thermus composti</name>
    <dbReference type="NCBI Taxonomy" id="532059"/>
    <lineage>
        <taxon>Bacteria</taxon>
        <taxon>Thermotogati</taxon>
        <taxon>Deinococcota</taxon>
        <taxon>Deinococci</taxon>
        <taxon>Thermales</taxon>
        <taxon>Thermaceae</taxon>
        <taxon>Thermus</taxon>
    </lineage>
</organism>
<comment type="caution">
    <text evidence="1">The sequence shown here is derived from an EMBL/GenBank/DDBJ whole genome shotgun (WGS) entry which is preliminary data.</text>
</comment>
<evidence type="ECO:0000313" key="1">
    <source>
        <dbReference type="EMBL" id="MFC0594933.1"/>
    </source>
</evidence>
<sequence>MVQLRKPLPPYLLRTPGGGKVYLPDLKGRIPILLRDPSLARGVAEGLKGLEAQAFLLTEAPQESPLPLLLDPQGLLLHAIPPGGALVADPYLEVYHLGPVQEPEEVLEWVRFVEAQCPECVLPEADWL</sequence>
<name>A0ABV6PYK2_9DEIN</name>
<proteinExistence type="predicted"/>
<dbReference type="Proteomes" id="UP001589830">
    <property type="component" value="Unassembled WGS sequence"/>
</dbReference>
<keyword evidence="2" id="KW-1185">Reference proteome</keyword>
<dbReference type="EMBL" id="JBHLTW010000005">
    <property type="protein sequence ID" value="MFC0594933.1"/>
    <property type="molecule type" value="Genomic_DNA"/>
</dbReference>
<gene>
    <name evidence="1" type="ORF">ACFFFP_01895</name>
</gene>
<dbReference type="RefSeq" id="WP_188847580.1">
    <property type="nucleotide sequence ID" value="NZ_BMPJ01000016.1"/>
</dbReference>
<protein>
    <submittedName>
        <fullName evidence="1">Uncharacterized protein</fullName>
    </submittedName>
</protein>
<reference evidence="1 2" key="1">
    <citation type="submission" date="2024-09" db="EMBL/GenBank/DDBJ databases">
        <authorList>
            <person name="Sun Q."/>
            <person name="Mori K."/>
        </authorList>
    </citation>
    <scope>NUCLEOTIDE SEQUENCE [LARGE SCALE GENOMIC DNA]</scope>
    <source>
        <strain evidence="1 2">NCAIM B.02340</strain>
    </source>
</reference>
<evidence type="ECO:0000313" key="2">
    <source>
        <dbReference type="Proteomes" id="UP001589830"/>
    </source>
</evidence>